<evidence type="ECO:0000313" key="1">
    <source>
        <dbReference type="EMBL" id="GBP83631.1"/>
    </source>
</evidence>
<evidence type="ECO:0000313" key="2">
    <source>
        <dbReference type="Proteomes" id="UP000299102"/>
    </source>
</evidence>
<name>A0A4C1Z4B8_EUMVA</name>
<proteinExistence type="predicted"/>
<keyword evidence="2" id="KW-1185">Reference proteome</keyword>
<comment type="caution">
    <text evidence="1">The sequence shown here is derived from an EMBL/GenBank/DDBJ whole genome shotgun (WGS) entry which is preliminary data.</text>
</comment>
<gene>
    <name evidence="1" type="ORF">EVAR_60330_1</name>
</gene>
<accession>A0A4C1Z4B8</accession>
<protein>
    <submittedName>
        <fullName evidence="1">Uncharacterized protein</fullName>
    </submittedName>
</protein>
<organism evidence="1 2">
    <name type="scientific">Eumeta variegata</name>
    <name type="common">Bagworm moth</name>
    <name type="synonym">Eumeta japonica</name>
    <dbReference type="NCBI Taxonomy" id="151549"/>
    <lineage>
        <taxon>Eukaryota</taxon>
        <taxon>Metazoa</taxon>
        <taxon>Ecdysozoa</taxon>
        <taxon>Arthropoda</taxon>
        <taxon>Hexapoda</taxon>
        <taxon>Insecta</taxon>
        <taxon>Pterygota</taxon>
        <taxon>Neoptera</taxon>
        <taxon>Endopterygota</taxon>
        <taxon>Lepidoptera</taxon>
        <taxon>Glossata</taxon>
        <taxon>Ditrysia</taxon>
        <taxon>Tineoidea</taxon>
        <taxon>Psychidae</taxon>
        <taxon>Oiketicinae</taxon>
        <taxon>Eumeta</taxon>
    </lineage>
</organism>
<dbReference type="Proteomes" id="UP000299102">
    <property type="component" value="Unassembled WGS sequence"/>
</dbReference>
<reference evidence="1 2" key="1">
    <citation type="journal article" date="2019" name="Commun. Biol.">
        <title>The bagworm genome reveals a unique fibroin gene that provides high tensile strength.</title>
        <authorList>
            <person name="Kono N."/>
            <person name="Nakamura H."/>
            <person name="Ohtoshi R."/>
            <person name="Tomita M."/>
            <person name="Numata K."/>
            <person name="Arakawa K."/>
        </authorList>
    </citation>
    <scope>NUCLEOTIDE SEQUENCE [LARGE SCALE GENOMIC DNA]</scope>
</reference>
<sequence>MSTLLKVGVLSAQEYVNSERRQSWESYYVKYWCHSYTGILKVSYLQYLTEKISVRYLFVILFSADVRCPANYTGPPPPAPRPRRTRAGDLQIGKDVAGVTDVTSSRISRKIL</sequence>
<dbReference type="EMBL" id="BGZK01001630">
    <property type="protein sequence ID" value="GBP83631.1"/>
    <property type="molecule type" value="Genomic_DNA"/>
</dbReference>
<dbReference type="AlphaFoldDB" id="A0A4C1Z4B8"/>